<reference evidence="3 4" key="1">
    <citation type="submission" date="2020-08" db="EMBL/GenBank/DDBJ databases">
        <title>Genome sequence of Sphingomonas sediminicola KACC 15039T.</title>
        <authorList>
            <person name="Hyun D.-W."/>
            <person name="Bae J.-W."/>
        </authorList>
    </citation>
    <scope>NUCLEOTIDE SEQUENCE [LARGE SCALE GENOMIC DNA]</scope>
    <source>
        <strain evidence="3 4">KACC 15039</strain>
    </source>
</reference>
<dbReference type="EMBL" id="CP060782">
    <property type="protein sequence ID" value="QNP46125.1"/>
    <property type="molecule type" value="Genomic_DNA"/>
</dbReference>
<dbReference type="Pfam" id="PF07486">
    <property type="entry name" value="Hydrolase_2"/>
    <property type="match status" value="1"/>
</dbReference>
<organism evidence="3 4">
    <name type="scientific">Sphingomonas sediminicola</name>
    <dbReference type="NCBI Taxonomy" id="386874"/>
    <lineage>
        <taxon>Bacteria</taxon>
        <taxon>Pseudomonadati</taxon>
        <taxon>Pseudomonadota</taxon>
        <taxon>Alphaproteobacteria</taxon>
        <taxon>Sphingomonadales</taxon>
        <taxon>Sphingomonadaceae</taxon>
        <taxon>Sphingomonas</taxon>
    </lineage>
</organism>
<keyword evidence="3" id="KW-0378">Hydrolase</keyword>
<dbReference type="GO" id="GO:0016787">
    <property type="term" value="F:hydrolase activity"/>
    <property type="evidence" value="ECO:0007669"/>
    <property type="project" value="UniProtKB-KW"/>
</dbReference>
<evidence type="ECO:0000313" key="4">
    <source>
        <dbReference type="Proteomes" id="UP000516105"/>
    </source>
</evidence>
<protein>
    <submittedName>
        <fullName evidence="3">Cell wall hydrolase</fullName>
    </submittedName>
</protein>
<sequence length="272" mass="29204">MSAAPGKTDDQLRRIDQAQNERPVAVDRQYKEKDLKRFLVGRGLTAVAGLFLVAASNSATAAPLSAGTIDAAAKPLGAVTQVVRSAASSLSTATTAVVSTVSGGVIQARPATAVTMSLAPSINREAAWLYQNGWPLYALVDRYSTGAPLDEEATCLATAVYFEARGESVEGQLAVARVVMNRAASGRYPSSWCATVKQPWQFSFVRNGQFPYVDSDCDAWRKAQGIARLAMSNAVPSVSNDVLWYHANYVAPSWGRRLTRVSQIGAHIFYRA</sequence>
<gene>
    <name evidence="3" type="ORF">H9L14_02365</name>
</gene>
<name>A0ABX6TAV7_9SPHN</name>
<dbReference type="Proteomes" id="UP000516105">
    <property type="component" value="Chromosome"/>
</dbReference>
<evidence type="ECO:0000259" key="2">
    <source>
        <dbReference type="Pfam" id="PF07486"/>
    </source>
</evidence>
<dbReference type="RefSeq" id="WP_187709078.1">
    <property type="nucleotide sequence ID" value="NZ_CP178916.1"/>
</dbReference>
<feature type="domain" description="Cell wall hydrolase SleB" evidence="2">
    <location>
        <begin position="166"/>
        <end position="270"/>
    </location>
</feature>
<accession>A0ABX6TAV7</accession>
<evidence type="ECO:0000313" key="3">
    <source>
        <dbReference type="EMBL" id="QNP46125.1"/>
    </source>
</evidence>
<dbReference type="Gene3D" id="1.10.10.2520">
    <property type="entry name" value="Cell wall hydrolase SleB, domain 1"/>
    <property type="match status" value="1"/>
</dbReference>
<proteinExistence type="predicted"/>
<dbReference type="InterPro" id="IPR042047">
    <property type="entry name" value="SleB_dom1"/>
</dbReference>
<dbReference type="InterPro" id="IPR011105">
    <property type="entry name" value="Cell_wall_hydrolase_SleB"/>
</dbReference>
<feature type="compositionally biased region" description="Basic and acidic residues" evidence="1">
    <location>
        <begin position="7"/>
        <end position="16"/>
    </location>
</feature>
<keyword evidence="4" id="KW-1185">Reference proteome</keyword>
<feature type="region of interest" description="Disordered" evidence="1">
    <location>
        <begin position="1"/>
        <end position="26"/>
    </location>
</feature>
<evidence type="ECO:0000256" key="1">
    <source>
        <dbReference type="SAM" id="MobiDB-lite"/>
    </source>
</evidence>